<dbReference type="AlphaFoldDB" id="A0A5C4MHK8"/>
<organism evidence="3 4">
    <name type="scientific">Mumia zhuanghuii</name>
    <dbReference type="NCBI Taxonomy" id="2585211"/>
    <lineage>
        <taxon>Bacteria</taxon>
        <taxon>Bacillati</taxon>
        <taxon>Actinomycetota</taxon>
        <taxon>Actinomycetes</taxon>
        <taxon>Propionibacteriales</taxon>
        <taxon>Nocardioidaceae</taxon>
        <taxon>Mumia</taxon>
    </lineage>
</organism>
<feature type="transmembrane region" description="Helical" evidence="2">
    <location>
        <begin position="184"/>
        <end position="205"/>
    </location>
</feature>
<dbReference type="EMBL" id="VDFR01000142">
    <property type="protein sequence ID" value="TNC35957.1"/>
    <property type="molecule type" value="Genomic_DNA"/>
</dbReference>
<name>A0A5C4MHK8_9ACTN</name>
<proteinExistence type="predicted"/>
<gene>
    <name evidence="3" type="ORF">FHE65_26550</name>
</gene>
<evidence type="ECO:0000256" key="2">
    <source>
        <dbReference type="SAM" id="Phobius"/>
    </source>
</evidence>
<keyword evidence="2" id="KW-0472">Membrane</keyword>
<protein>
    <submittedName>
        <fullName evidence="3">Sigma-70 family RNA polymerase sigma factor</fullName>
    </submittedName>
</protein>
<dbReference type="OrthoDB" id="3765654at2"/>
<comment type="caution">
    <text evidence="3">The sequence shown here is derived from an EMBL/GenBank/DDBJ whole genome shotgun (WGS) entry which is preliminary data.</text>
</comment>
<evidence type="ECO:0000256" key="1">
    <source>
        <dbReference type="SAM" id="MobiDB-lite"/>
    </source>
</evidence>
<dbReference type="RefSeq" id="WP_139086298.1">
    <property type="nucleotide sequence ID" value="NZ_VDFR01000142.1"/>
</dbReference>
<evidence type="ECO:0000313" key="3">
    <source>
        <dbReference type="EMBL" id="TNC35957.1"/>
    </source>
</evidence>
<keyword evidence="2" id="KW-0812">Transmembrane</keyword>
<dbReference type="Proteomes" id="UP000306740">
    <property type="component" value="Unassembled WGS sequence"/>
</dbReference>
<accession>A0A5C4MHK8</accession>
<sequence>MPKVDEFDTFYDSTSRYVTHLTYAECGDRSVTAEAVAEAYEKAWQGWAKLRARDPLSHVRGEASRHARIARGTRPWRRRHEEDSDLALIEALQELPYRSRRLIILQTLGELDLSAAARDVGIADAEAVAETQHAVTDLEQALGQSIGQVESRLLGLSEISEQIMLPSGSRVRYKARGRSRRNTLGAVAAACVGVVAAGLVVAPTAPLSQAEAQERNRVGERPVASARPGDAVTGRSLMNAAEASRIDPSHDWTTVSTSSEEADEDESEAGSTERAADSGAPLTSCAPRRFATDDPTKTFVREFEAYGEPEQAVQVLEVARNVSSAQDAYKRRLQWYADCSVPRVQMSSAATIAGAASPVTILRLRENGSPTRTLTVGFMQAGVVNSVVVHRTDGAAAPSLAAFGATLVESMRLSCAASGGPCTTSTKAALTPLPRTASNPGFLAAVDLPPVGRQSKPWGGTDPAPPSPNPAATMCDKADFLNRAVGKSRARVYVVPNDKAVPRQFGIGQTIATFRSPRQAATFVKRLEKRIAKCEDRNQAATVRAGSNVRGSGYAGKTWRMSFETGPKSFVTYRLALVRRGATVTQVAQSGNKRADLSAGQFNLVADRAGQRLAHWR</sequence>
<reference evidence="3 4" key="1">
    <citation type="submission" date="2019-05" db="EMBL/GenBank/DDBJ databases">
        <title>Mumia sp. nov., isolated from the intestinal contents of plateau pika (Ochotona curzoniae) in the Qinghai-Tibet plateau of China.</title>
        <authorList>
            <person name="Tian Z."/>
        </authorList>
    </citation>
    <scope>NUCLEOTIDE SEQUENCE [LARGE SCALE GENOMIC DNA]</scope>
    <source>
        <strain evidence="4">527</strain>
    </source>
</reference>
<feature type="region of interest" description="Disordered" evidence="1">
    <location>
        <begin position="209"/>
        <end position="293"/>
    </location>
</feature>
<keyword evidence="2" id="KW-1133">Transmembrane helix</keyword>
<evidence type="ECO:0000313" key="4">
    <source>
        <dbReference type="Proteomes" id="UP000306740"/>
    </source>
</evidence>